<dbReference type="SUPFAM" id="SSF53474">
    <property type="entry name" value="alpha/beta-Hydrolases"/>
    <property type="match status" value="1"/>
</dbReference>
<gene>
    <name evidence="2" type="ORF">ALEPTO_LOCUS4920</name>
</gene>
<evidence type="ECO:0000313" key="2">
    <source>
        <dbReference type="EMBL" id="CAG8530660.1"/>
    </source>
</evidence>
<sequence>MATKTSELPEYPDLVLKNFPKKEGETVQLEDGRLLGFMEYKITHTVQKKTALRDTREHVILLIPGLPGSRFYCHPHVLAGEKELNKKLAKNNSDSNDDDNESLDLIKIRLFVLERPGIGLSTFAKRSFLDFANDVKEFCVIKEITECKVIAYSAGGPYGLALAHSLGNSEEGEQGALLKPLVTKVAIISGISPHNAPNATDRMPWKFKLAWWLTKLSPKLLSLMASYEAKKAILDPVVIMRESLSDGPPSDRDIYENMPGVEHMCIESMLEQYSRGQLKTECYEYSLWGKDWGFRLEDIGKLGKEESVKCKVWHGEEDIGATAAMGRYLAEHISGCESKFVEEKGHMLYFEIWEEVIDWLMEE</sequence>
<dbReference type="PANTHER" id="PTHR43433:SF10">
    <property type="entry name" value="AB HYDROLASE-1 DOMAIN-CONTAINING PROTEIN"/>
    <property type="match status" value="1"/>
</dbReference>
<dbReference type="OrthoDB" id="294702at2759"/>
<dbReference type="AlphaFoldDB" id="A0A9N9AEZ8"/>
<evidence type="ECO:0000313" key="3">
    <source>
        <dbReference type="Proteomes" id="UP000789508"/>
    </source>
</evidence>
<protein>
    <submittedName>
        <fullName evidence="2">5841_t:CDS:1</fullName>
    </submittedName>
</protein>
<dbReference type="InterPro" id="IPR029058">
    <property type="entry name" value="AB_hydrolase_fold"/>
</dbReference>
<feature type="domain" description="AB hydrolase-1" evidence="1">
    <location>
        <begin position="59"/>
        <end position="350"/>
    </location>
</feature>
<keyword evidence="3" id="KW-1185">Reference proteome</keyword>
<name>A0A9N9AEZ8_9GLOM</name>
<proteinExistence type="predicted"/>
<organism evidence="2 3">
    <name type="scientific">Ambispora leptoticha</name>
    <dbReference type="NCBI Taxonomy" id="144679"/>
    <lineage>
        <taxon>Eukaryota</taxon>
        <taxon>Fungi</taxon>
        <taxon>Fungi incertae sedis</taxon>
        <taxon>Mucoromycota</taxon>
        <taxon>Glomeromycotina</taxon>
        <taxon>Glomeromycetes</taxon>
        <taxon>Archaeosporales</taxon>
        <taxon>Ambisporaceae</taxon>
        <taxon>Ambispora</taxon>
    </lineage>
</organism>
<dbReference type="Proteomes" id="UP000789508">
    <property type="component" value="Unassembled WGS sequence"/>
</dbReference>
<dbReference type="EMBL" id="CAJVPS010001241">
    <property type="protein sequence ID" value="CAG8530660.1"/>
    <property type="molecule type" value="Genomic_DNA"/>
</dbReference>
<comment type="caution">
    <text evidence="2">The sequence shown here is derived from an EMBL/GenBank/DDBJ whole genome shotgun (WGS) entry which is preliminary data.</text>
</comment>
<dbReference type="InterPro" id="IPR050471">
    <property type="entry name" value="AB_hydrolase"/>
</dbReference>
<dbReference type="InterPro" id="IPR000073">
    <property type="entry name" value="AB_hydrolase_1"/>
</dbReference>
<dbReference type="PANTHER" id="PTHR43433">
    <property type="entry name" value="HYDROLASE, ALPHA/BETA FOLD FAMILY PROTEIN"/>
    <property type="match status" value="1"/>
</dbReference>
<accession>A0A9N9AEZ8</accession>
<dbReference type="Gene3D" id="3.40.50.1820">
    <property type="entry name" value="alpha/beta hydrolase"/>
    <property type="match status" value="1"/>
</dbReference>
<evidence type="ECO:0000259" key="1">
    <source>
        <dbReference type="Pfam" id="PF00561"/>
    </source>
</evidence>
<dbReference type="Pfam" id="PF00561">
    <property type="entry name" value="Abhydrolase_1"/>
    <property type="match status" value="1"/>
</dbReference>
<reference evidence="2" key="1">
    <citation type="submission" date="2021-06" db="EMBL/GenBank/DDBJ databases">
        <authorList>
            <person name="Kallberg Y."/>
            <person name="Tangrot J."/>
            <person name="Rosling A."/>
        </authorList>
    </citation>
    <scope>NUCLEOTIDE SEQUENCE</scope>
    <source>
        <strain evidence="2">FL130A</strain>
    </source>
</reference>